<dbReference type="AlphaFoldDB" id="A0A0N4ZZ27"/>
<keyword evidence="3" id="KW-0479">Metal-binding</keyword>
<proteinExistence type="inferred from homology"/>
<dbReference type="InterPro" id="IPR024161">
    <property type="entry name" value="Znf_nanos-typ"/>
</dbReference>
<evidence type="ECO:0000256" key="5">
    <source>
        <dbReference type="ARBA" id="ARBA00022833"/>
    </source>
</evidence>
<evidence type="ECO:0000256" key="2">
    <source>
        <dbReference type="ARBA" id="ARBA00022490"/>
    </source>
</evidence>
<comment type="subcellular location">
    <subcellularLocation>
        <location evidence="1">Cytoplasm</location>
    </subcellularLocation>
</comment>
<keyword evidence="4 8" id="KW-0863">Zinc-finger</keyword>
<dbReference type="GO" id="GO:0003723">
    <property type="term" value="F:RNA binding"/>
    <property type="evidence" value="ECO:0007669"/>
    <property type="project" value="UniProtKB-UniRule"/>
</dbReference>
<organism evidence="11 12">
    <name type="scientific">Parastrongyloides trichosuri</name>
    <name type="common">Possum-specific nematode worm</name>
    <dbReference type="NCBI Taxonomy" id="131310"/>
    <lineage>
        <taxon>Eukaryota</taxon>
        <taxon>Metazoa</taxon>
        <taxon>Ecdysozoa</taxon>
        <taxon>Nematoda</taxon>
        <taxon>Chromadorea</taxon>
        <taxon>Rhabditida</taxon>
        <taxon>Tylenchina</taxon>
        <taxon>Panagrolaimomorpha</taxon>
        <taxon>Strongyloidoidea</taxon>
        <taxon>Strongyloididae</taxon>
        <taxon>Parastrongyloides</taxon>
    </lineage>
</organism>
<keyword evidence="2" id="KW-0963">Cytoplasm</keyword>
<dbReference type="PANTHER" id="PTHR12887">
    <property type="entry name" value="NANOS PROTEIN"/>
    <property type="match status" value="1"/>
</dbReference>
<comment type="similarity">
    <text evidence="8">Belongs to the nanos family.</text>
</comment>
<evidence type="ECO:0000256" key="3">
    <source>
        <dbReference type="ARBA" id="ARBA00022723"/>
    </source>
</evidence>
<dbReference type="Proteomes" id="UP000038045">
    <property type="component" value="Unplaced"/>
</dbReference>
<dbReference type="Pfam" id="PF05741">
    <property type="entry name" value="zf-nanos"/>
    <property type="match status" value="1"/>
</dbReference>
<sequence length="275" mass="31508">MQNMYSYEYELKPINPEEMPCFQKYSLNHHGRSNRQAEFSSSNNSDYFSYAMENTFDMSSLGKPQDVPKSSLSHLFDLQNQSLLSSNFYESGLSKENINNLLTAKDLYTNTESKISKNIPECFFNMVNDPFMLDDVKMHQSLMYPNTESLCMNSIYNSLKSKLSINRDPGSSMLSKPMKQPSSKEDSIRGILTQPGSVKAPKTYHCSFCYNNERVKCEREKKEFNPNNPKGSWRKHNNKDEKGIVTCPALRNLICPSCGATGDYAHTKRHCPYLN</sequence>
<keyword evidence="11" id="KW-1185">Reference proteome</keyword>
<evidence type="ECO:0000313" key="11">
    <source>
        <dbReference type="Proteomes" id="UP000038045"/>
    </source>
</evidence>
<dbReference type="InterPro" id="IPR038129">
    <property type="entry name" value="Nanos_sf"/>
</dbReference>
<protein>
    <submittedName>
        <fullName evidence="12">Nanos-type domain-containing protein</fullName>
    </submittedName>
</protein>
<feature type="region of interest" description="Disordered" evidence="9">
    <location>
        <begin position="167"/>
        <end position="188"/>
    </location>
</feature>
<evidence type="ECO:0000256" key="8">
    <source>
        <dbReference type="PROSITE-ProRule" id="PRU00855"/>
    </source>
</evidence>
<dbReference type="GO" id="GO:0005737">
    <property type="term" value="C:cytoplasm"/>
    <property type="evidence" value="ECO:0007669"/>
    <property type="project" value="UniProtKB-SubCell"/>
</dbReference>
<dbReference type="GO" id="GO:0008270">
    <property type="term" value="F:zinc ion binding"/>
    <property type="evidence" value="ECO:0007669"/>
    <property type="project" value="UniProtKB-KW"/>
</dbReference>
<feature type="domain" description="Nanos-type" evidence="10">
    <location>
        <begin position="205"/>
        <end position="273"/>
    </location>
</feature>
<dbReference type="InterPro" id="IPR008705">
    <property type="entry name" value="Nanos/Xcar2"/>
</dbReference>
<accession>A0A0N4ZZ27</accession>
<dbReference type="GO" id="GO:0006417">
    <property type="term" value="P:regulation of translation"/>
    <property type="evidence" value="ECO:0007669"/>
    <property type="project" value="UniProtKB-UniRule"/>
</dbReference>
<dbReference type="STRING" id="131310.A0A0N4ZZ27"/>
<keyword evidence="7 8" id="KW-0694">RNA-binding</keyword>
<evidence type="ECO:0000256" key="1">
    <source>
        <dbReference type="ARBA" id="ARBA00004496"/>
    </source>
</evidence>
<dbReference type="PROSITE" id="PS51522">
    <property type="entry name" value="ZF_NANOS"/>
    <property type="match status" value="1"/>
</dbReference>
<dbReference type="Gene3D" id="4.10.60.30">
    <property type="entry name" value="Nanos, RNA-binding domain"/>
    <property type="match status" value="1"/>
</dbReference>
<dbReference type="WBParaSite" id="PTRK_0001404200.1">
    <property type="protein sequence ID" value="PTRK_0001404200.1"/>
    <property type="gene ID" value="PTRK_0001404200"/>
</dbReference>
<keyword evidence="5" id="KW-0862">Zinc</keyword>
<evidence type="ECO:0000256" key="4">
    <source>
        <dbReference type="ARBA" id="ARBA00022771"/>
    </source>
</evidence>
<evidence type="ECO:0000256" key="6">
    <source>
        <dbReference type="ARBA" id="ARBA00022845"/>
    </source>
</evidence>
<evidence type="ECO:0000313" key="12">
    <source>
        <dbReference type="WBParaSite" id="PTRK_0001404200.1"/>
    </source>
</evidence>
<reference evidence="12" key="1">
    <citation type="submission" date="2017-02" db="UniProtKB">
        <authorList>
            <consortium name="WormBaseParasite"/>
        </authorList>
    </citation>
    <scope>IDENTIFICATION</scope>
</reference>
<evidence type="ECO:0000256" key="9">
    <source>
        <dbReference type="SAM" id="MobiDB-lite"/>
    </source>
</evidence>
<evidence type="ECO:0000256" key="7">
    <source>
        <dbReference type="ARBA" id="ARBA00022884"/>
    </source>
</evidence>
<evidence type="ECO:0000259" key="10">
    <source>
        <dbReference type="PROSITE" id="PS51522"/>
    </source>
</evidence>
<name>A0A0N4ZZ27_PARTI</name>
<keyword evidence="6 8" id="KW-0810">Translation regulation</keyword>